<keyword evidence="3" id="KW-1185">Reference proteome</keyword>
<evidence type="ECO:0000313" key="2">
    <source>
        <dbReference type="EMBL" id="OQP61885.1"/>
    </source>
</evidence>
<comment type="caution">
    <text evidence="2">The sequence shown here is derived from an EMBL/GenBank/DDBJ whole genome shotgun (WGS) entry which is preliminary data.</text>
</comment>
<accession>A0A1V9FU48</accession>
<proteinExistence type="predicted"/>
<reference evidence="2 3" key="1">
    <citation type="submission" date="2016-03" db="EMBL/GenBank/DDBJ databases">
        <title>Niastella vici sp. nov., isolated from farmland soil.</title>
        <authorList>
            <person name="Chen L."/>
            <person name="Wang D."/>
            <person name="Yang S."/>
            <person name="Wang G."/>
        </authorList>
    </citation>
    <scope>NUCLEOTIDE SEQUENCE [LARGE SCALE GENOMIC DNA]</scope>
    <source>
        <strain evidence="2 3">DJ57</strain>
    </source>
</reference>
<keyword evidence="1" id="KW-0732">Signal</keyword>
<dbReference type="RefSeq" id="WP_081150372.1">
    <property type="nucleotide sequence ID" value="NZ_LVYD01000055.1"/>
</dbReference>
<feature type="chain" id="PRO_5013184312" evidence="1">
    <location>
        <begin position="24"/>
        <end position="339"/>
    </location>
</feature>
<organism evidence="2 3">
    <name type="scientific">Niastella vici</name>
    <dbReference type="NCBI Taxonomy" id="1703345"/>
    <lineage>
        <taxon>Bacteria</taxon>
        <taxon>Pseudomonadati</taxon>
        <taxon>Bacteroidota</taxon>
        <taxon>Chitinophagia</taxon>
        <taxon>Chitinophagales</taxon>
        <taxon>Chitinophagaceae</taxon>
        <taxon>Niastella</taxon>
    </lineage>
</organism>
<dbReference type="AlphaFoldDB" id="A0A1V9FU48"/>
<protein>
    <submittedName>
        <fullName evidence="2">Uncharacterized protein</fullName>
    </submittedName>
</protein>
<sequence length="339" mass="37178">MKRTPIVTSLLLAGLLLTFNACKKGADAVTASTSKSKGVNGVTIENGRLAFTSHKEYYKFIETVKPGTADDAGFHSLYTALNAGYKKKDSDPGLSSTLKDLDQFGFPEGFLATLNEKGEVKIGDEIIWYHDGDKYFIPASEEANLDLVKQNPVGIKKMAFGTSTPNNARPYITVTGLDARNQHEFFPLDANGNGLVGSNRKYVHEIYGRFDPYTDPSLPGIDLHHAYIMLRLKMEWRGCCDWNPNASEPRTETVAVSGSATLPGKSRLSSYLQGPTFTINDTRSNLRENLEYTLVIADIVGGFTNGNNVWDVDMTGTITSYFEGSTNASGQWINTGALW</sequence>
<gene>
    <name evidence="2" type="ORF">A3860_30950</name>
</gene>
<feature type="signal peptide" evidence="1">
    <location>
        <begin position="1"/>
        <end position="23"/>
    </location>
</feature>
<evidence type="ECO:0000313" key="3">
    <source>
        <dbReference type="Proteomes" id="UP000192796"/>
    </source>
</evidence>
<dbReference type="Proteomes" id="UP000192796">
    <property type="component" value="Unassembled WGS sequence"/>
</dbReference>
<dbReference type="EMBL" id="LVYD01000055">
    <property type="protein sequence ID" value="OQP61885.1"/>
    <property type="molecule type" value="Genomic_DNA"/>
</dbReference>
<dbReference type="OrthoDB" id="639513at2"/>
<name>A0A1V9FU48_9BACT</name>
<evidence type="ECO:0000256" key="1">
    <source>
        <dbReference type="SAM" id="SignalP"/>
    </source>
</evidence>